<keyword evidence="4" id="KW-0808">Transferase</keyword>
<dbReference type="SMART" id="SM00387">
    <property type="entry name" value="HATPase_c"/>
    <property type="match status" value="1"/>
</dbReference>
<dbReference type="GO" id="GO:0000155">
    <property type="term" value="F:phosphorelay sensor kinase activity"/>
    <property type="evidence" value="ECO:0007669"/>
    <property type="project" value="InterPro"/>
</dbReference>
<sequence>MTTSLISNFKSNSSNIITTTSIGGDDRFNNEQEGSVRTNNNSHHYKPNSPIRISVPHKDEDDNNNTFNAATTPTMEAIDDEFLSSSSSPQTTSTSSPSLTPPSLLQDKFDTVATQQQLKKDRRSGTINSIRNNMNFSSPMSASIMKSKNFRKLDHQTSNGNIVVKRMPNQEEMAPESPSSSIKAKYSSNSPTNNSSSTTTNNNSVPPSPSSSTAGSANSSAAIKDEVDLQQVKQQQSCHSTVGSYLAIMPIIFGAIASWDIGPLFFVIVLVVEHFIHMGVNIILDKVTTLHAFSMINLSRISLADFVQIAMQIKYGPLSPMHIITTFKIFVVSMSFYYKSSYILFGCGQLIAFTTISLLTSFYMWYDLLSEKERADFYVKVLEVFVIQNTVLIGSFFFSKHLTEKNNQYTSHQVEIAKERVSNYEKTRFIASLSHELRNPLHAIIGSVELIKNIYKSEDCSESCKHCMVSNASFSEMINDVHENAALLLHILSSSLQMSSMEIGNIKLKVEQFNVMCLIESITCVFSPLAIEKKNTLHSFFDVSKVPMFLMGDSVRISQIVMNLVSNSIKYTKGGQVLLKCKKAKDEELKLHFQEEEIKKNCFYLKIECQDNGCGISESQIGSLFKPFHIIEKQEKTQGFEHYFKQSEFTKLNNGGSSLINTNRNGLGLNITKQIIEKMEGKIIVNSRVGEGTTMNVYIPLEEMDKQEQVTDSEGSSSSTHINLNPENLLDVLSEDQSQDLSIIIIDEDPVFRQVLSSYLNLFKRVVLIQDFETHADFVQESENILHVADHSCKYMIFCPESFCTQIQGTRFVEQLNCMIIPSIFRGETRHHQTFSYLTKPIKFVDLADLVLKEKPHNAHCKKASCTPRQSIVEVGSMPTFLGVETASPTSERSESHHPSSPIRPDISKKSIFVVDDNAVNRKILTKMLRVIGFKDIDVACDGMECFNMYKRKKYDIILLDCFMPILSGKEACEMIRKAEKQNETEKQTPILAITANTWESVDTLVGHGFDSVIYKPILLDSLKKEVFNMLRI</sequence>
<feature type="region of interest" description="Disordered" evidence="7">
    <location>
        <begin position="15"/>
        <end position="70"/>
    </location>
</feature>
<dbReference type="PRINTS" id="PR00344">
    <property type="entry name" value="BCTRLSENSOR"/>
</dbReference>
<evidence type="ECO:0000256" key="2">
    <source>
        <dbReference type="ARBA" id="ARBA00012438"/>
    </source>
</evidence>
<dbReference type="CDD" id="cd17546">
    <property type="entry name" value="REC_hyHK_CKI1_RcsC-like"/>
    <property type="match status" value="1"/>
</dbReference>
<dbReference type="Gene3D" id="3.30.565.10">
    <property type="entry name" value="Histidine kinase-like ATPase, C-terminal domain"/>
    <property type="match status" value="1"/>
</dbReference>
<dbReference type="SMART" id="SM00388">
    <property type="entry name" value="HisKA"/>
    <property type="match status" value="1"/>
</dbReference>
<evidence type="ECO:0000259" key="9">
    <source>
        <dbReference type="PROSITE" id="PS50109"/>
    </source>
</evidence>
<keyword evidence="12" id="KW-1185">Reference proteome</keyword>
<name>D2VWZ7_NAEGR</name>
<evidence type="ECO:0000259" key="10">
    <source>
        <dbReference type="PROSITE" id="PS50110"/>
    </source>
</evidence>
<dbReference type="EMBL" id="GG738905">
    <property type="protein sequence ID" value="EFC38778.1"/>
    <property type="molecule type" value="Genomic_DNA"/>
</dbReference>
<comment type="catalytic activity">
    <reaction evidence="1">
        <text>ATP + protein L-histidine = ADP + protein N-phospho-L-histidine.</text>
        <dbReference type="EC" id="2.7.13.3"/>
    </reaction>
</comment>
<evidence type="ECO:0000256" key="8">
    <source>
        <dbReference type="SAM" id="Phobius"/>
    </source>
</evidence>
<proteinExistence type="predicted"/>
<dbReference type="InterPro" id="IPR001789">
    <property type="entry name" value="Sig_transdc_resp-reg_receiver"/>
</dbReference>
<dbReference type="GeneID" id="8858609"/>
<feature type="region of interest" description="Disordered" evidence="7">
    <location>
        <begin position="82"/>
        <end position="220"/>
    </location>
</feature>
<feature type="compositionally biased region" description="Polar residues" evidence="7">
    <location>
        <begin position="31"/>
        <end position="42"/>
    </location>
</feature>
<feature type="domain" description="Response regulatory" evidence="10">
    <location>
        <begin position="911"/>
        <end position="1031"/>
    </location>
</feature>
<evidence type="ECO:0000256" key="7">
    <source>
        <dbReference type="SAM" id="MobiDB-lite"/>
    </source>
</evidence>
<evidence type="ECO:0000313" key="11">
    <source>
        <dbReference type="EMBL" id="EFC38778.1"/>
    </source>
</evidence>
<dbReference type="Pfam" id="PF02518">
    <property type="entry name" value="HATPase_c"/>
    <property type="match status" value="1"/>
</dbReference>
<evidence type="ECO:0000256" key="1">
    <source>
        <dbReference type="ARBA" id="ARBA00000085"/>
    </source>
</evidence>
<dbReference type="CDD" id="cd00082">
    <property type="entry name" value="HisKA"/>
    <property type="match status" value="1"/>
</dbReference>
<dbReference type="GO" id="GO:0009927">
    <property type="term" value="F:histidine phosphotransfer kinase activity"/>
    <property type="evidence" value="ECO:0007669"/>
    <property type="project" value="TreeGrafter"/>
</dbReference>
<keyword evidence="8" id="KW-0812">Transmembrane</keyword>
<feature type="transmembrane region" description="Helical" evidence="8">
    <location>
        <begin position="318"/>
        <end position="337"/>
    </location>
</feature>
<dbReference type="SUPFAM" id="SSF55874">
    <property type="entry name" value="ATPase domain of HSP90 chaperone/DNA topoisomerase II/histidine kinase"/>
    <property type="match status" value="1"/>
</dbReference>
<dbReference type="STRING" id="5762.D2VWZ7"/>
<dbReference type="VEuPathDB" id="AmoebaDB:NAEGRDRAFT_73562"/>
<dbReference type="SMART" id="SM00448">
    <property type="entry name" value="REC"/>
    <property type="match status" value="1"/>
</dbReference>
<dbReference type="InterPro" id="IPR036890">
    <property type="entry name" value="HATPase_C_sf"/>
</dbReference>
<feature type="compositionally biased region" description="Low complexity" evidence="7">
    <location>
        <begin position="83"/>
        <end position="106"/>
    </location>
</feature>
<keyword evidence="5" id="KW-0418">Kinase</keyword>
<dbReference type="Proteomes" id="UP000006671">
    <property type="component" value="Unassembled WGS sequence"/>
</dbReference>
<dbReference type="OMA" id="AKMLTQG"/>
<dbReference type="InParanoid" id="D2VWZ7"/>
<dbReference type="InterPro" id="IPR011006">
    <property type="entry name" value="CheY-like_superfamily"/>
</dbReference>
<feature type="compositionally biased region" description="Low complexity" evidence="7">
    <location>
        <begin position="177"/>
        <end position="220"/>
    </location>
</feature>
<dbReference type="EC" id="2.7.13.3" evidence="2"/>
<dbReference type="InterPro" id="IPR036097">
    <property type="entry name" value="HisK_dim/P_sf"/>
</dbReference>
<dbReference type="PROSITE" id="PS50109">
    <property type="entry name" value="HIS_KIN"/>
    <property type="match status" value="1"/>
</dbReference>
<keyword evidence="3 6" id="KW-0597">Phosphoprotein</keyword>
<evidence type="ECO:0000256" key="3">
    <source>
        <dbReference type="ARBA" id="ARBA00022553"/>
    </source>
</evidence>
<evidence type="ECO:0000256" key="6">
    <source>
        <dbReference type="PROSITE-ProRule" id="PRU00169"/>
    </source>
</evidence>
<dbReference type="RefSeq" id="XP_002671522.1">
    <property type="nucleotide sequence ID" value="XM_002671476.1"/>
</dbReference>
<dbReference type="InterPro" id="IPR003594">
    <property type="entry name" value="HATPase_dom"/>
</dbReference>
<feature type="transmembrane region" description="Helical" evidence="8">
    <location>
        <begin position="245"/>
        <end position="272"/>
    </location>
</feature>
<keyword evidence="8" id="KW-1133">Transmembrane helix</keyword>
<reference evidence="11 12" key="1">
    <citation type="journal article" date="2010" name="Cell">
        <title>The genome of Naegleria gruberi illuminates early eukaryotic versatility.</title>
        <authorList>
            <person name="Fritz-Laylin L.K."/>
            <person name="Prochnik S.E."/>
            <person name="Ginger M.L."/>
            <person name="Dacks J.B."/>
            <person name="Carpenter M.L."/>
            <person name="Field M.C."/>
            <person name="Kuo A."/>
            <person name="Paredez A."/>
            <person name="Chapman J."/>
            <person name="Pham J."/>
            <person name="Shu S."/>
            <person name="Neupane R."/>
            <person name="Cipriano M."/>
            <person name="Mancuso J."/>
            <person name="Tu H."/>
            <person name="Salamov A."/>
            <person name="Lindquist E."/>
            <person name="Shapiro H."/>
            <person name="Lucas S."/>
            <person name="Grigoriev I.V."/>
            <person name="Cande W.Z."/>
            <person name="Fulton C."/>
            <person name="Rokhsar D.S."/>
            <person name="Dawson S.C."/>
        </authorList>
    </citation>
    <scope>NUCLEOTIDE SEQUENCE [LARGE SCALE GENOMIC DNA]</scope>
    <source>
        <strain evidence="11 12">NEG-M</strain>
    </source>
</reference>
<feature type="transmembrane region" description="Helical" evidence="8">
    <location>
        <begin position="377"/>
        <end position="398"/>
    </location>
</feature>
<protein>
    <recommendedName>
        <fullName evidence="2">histidine kinase</fullName>
        <ecNumber evidence="2">2.7.13.3</ecNumber>
    </recommendedName>
</protein>
<evidence type="ECO:0000313" key="12">
    <source>
        <dbReference type="Proteomes" id="UP000006671"/>
    </source>
</evidence>
<dbReference type="Pfam" id="PF00072">
    <property type="entry name" value="Response_reg"/>
    <property type="match status" value="1"/>
</dbReference>
<feature type="domain" description="Histidine kinase" evidence="9">
    <location>
        <begin position="432"/>
        <end position="703"/>
    </location>
</feature>
<feature type="compositionally biased region" description="Polar residues" evidence="7">
    <location>
        <begin position="125"/>
        <end position="146"/>
    </location>
</feature>
<dbReference type="SUPFAM" id="SSF47384">
    <property type="entry name" value="Homodimeric domain of signal transducing histidine kinase"/>
    <property type="match status" value="1"/>
</dbReference>
<dbReference type="GO" id="GO:0005886">
    <property type="term" value="C:plasma membrane"/>
    <property type="evidence" value="ECO:0007669"/>
    <property type="project" value="TreeGrafter"/>
</dbReference>
<dbReference type="PROSITE" id="PS50110">
    <property type="entry name" value="RESPONSE_REGULATORY"/>
    <property type="match status" value="1"/>
</dbReference>
<feature type="transmembrane region" description="Helical" evidence="8">
    <location>
        <begin position="343"/>
        <end position="365"/>
    </location>
</feature>
<dbReference type="PANTHER" id="PTHR43047">
    <property type="entry name" value="TWO-COMPONENT HISTIDINE PROTEIN KINASE"/>
    <property type="match status" value="1"/>
</dbReference>
<accession>D2VWZ7</accession>
<dbReference type="PANTHER" id="PTHR43047:SF72">
    <property type="entry name" value="OSMOSENSING HISTIDINE PROTEIN KINASE SLN1"/>
    <property type="match status" value="1"/>
</dbReference>
<organism evidence="12">
    <name type="scientific">Naegleria gruberi</name>
    <name type="common">Amoeba</name>
    <dbReference type="NCBI Taxonomy" id="5762"/>
    <lineage>
        <taxon>Eukaryota</taxon>
        <taxon>Discoba</taxon>
        <taxon>Heterolobosea</taxon>
        <taxon>Tetramitia</taxon>
        <taxon>Eutetramitia</taxon>
        <taxon>Vahlkampfiidae</taxon>
        <taxon>Naegleria</taxon>
    </lineage>
</organism>
<dbReference type="KEGG" id="ngr:NAEGRDRAFT_73562"/>
<dbReference type="Pfam" id="PF00512">
    <property type="entry name" value="HisKA"/>
    <property type="match status" value="1"/>
</dbReference>
<evidence type="ECO:0000256" key="4">
    <source>
        <dbReference type="ARBA" id="ARBA00022679"/>
    </source>
</evidence>
<dbReference type="InterPro" id="IPR005467">
    <property type="entry name" value="His_kinase_dom"/>
</dbReference>
<dbReference type="Gene3D" id="1.10.287.130">
    <property type="match status" value="1"/>
</dbReference>
<feature type="region of interest" description="Disordered" evidence="7">
    <location>
        <begin position="886"/>
        <end position="905"/>
    </location>
</feature>
<dbReference type="SUPFAM" id="SSF52172">
    <property type="entry name" value="CheY-like"/>
    <property type="match status" value="1"/>
</dbReference>
<dbReference type="Gene3D" id="3.40.50.2300">
    <property type="match status" value="1"/>
</dbReference>
<dbReference type="InterPro" id="IPR004358">
    <property type="entry name" value="Sig_transdc_His_kin-like_C"/>
</dbReference>
<gene>
    <name evidence="11" type="ORF">NAEGRDRAFT_73562</name>
</gene>
<dbReference type="OrthoDB" id="60033at2759"/>
<evidence type="ECO:0000256" key="5">
    <source>
        <dbReference type="ARBA" id="ARBA00022777"/>
    </source>
</evidence>
<dbReference type="eggNOG" id="KOG0519">
    <property type="taxonomic scope" value="Eukaryota"/>
</dbReference>
<keyword evidence="8" id="KW-0472">Membrane</keyword>
<feature type="modified residue" description="4-aspartylphosphate" evidence="6">
    <location>
        <position position="961"/>
    </location>
</feature>
<dbReference type="InterPro" id="IPR003661">
    <property type="entry name" value="HisK_dim/P_dom"/>
</dbReference>
<dbReference type="AlphaFoldDB" id="D2VWZ7"/>